<dbReference type="KEGG" id="tan:TA03215"/>
<feature type="region of interest" description="Disordered" evidence="1">
    <location>
        <begin position="588"/>
        <end position="609"/>
    </location>
</feature>
<dbReference type="AlphaFoldDB" id="Q4UCP9"/>
<proteinExistence type="predicted"/>
<keyword evidence="2" id="KW-0812">Transmembrane</keyword>
<feature type="compositionally biased region" description="Acidic residues" evidence="1">
    <location>
        <begin position="594"/>
        <end position="609"/>
    </location>
</feature>
<evidence type="ECO:0000313" key="3">
    <source>
        <dbReference type="EMBL" id="CAI75402.1"/>
    </source>
</evidence>
<sequence length="767" mass="87545">MYMYRVKKFYYTLVKISKSKCKIAFYLNFDGTTPHIKDKNKIKNISGIKWRFPLILIKRCLNIKEEFPKNPLDSTTNQNLYKSVDLSDRKSLDSINLVNSEINGVDTILLFPKKGCKIAELSISNVIVWSSNPGQYMLFGTISTNPKSKLILINITVNASKQFSNVLILGKEGKYEQIPSFQFMDYLSELRTNPDPKPFVLNLDSNSIPEAVDHTVRLGNIPTAIFIPHRGYKATKIIIGGQTLFDAKSTNLHVPIAIGYEYKRNSYLNFITVNENNDFGNIYQYNVSESRVKFLQASDIRFIYQVFTFEMEEFINSGALLEPSKEIGSTADVEHDQSSLTFDIKDVDEDLFNLQRLSILNLTTLKYTPIKGTITSVVYGTKTIWSSNALELSCKDVMIHYSNNVAKSIELKIVLATNSIESRIIPYKSIIPEDTSSHSDIHSDLKLESIEVPSSSKLRRSKSESNISYVKPKDKRVERELTPPNTPTCSREDLSTPPNSPARTPPPSPARTPSNSLSTEEPFVNRVSSGESHLYVLDSDDKLIKHDDDDDDYLDDLFDDEDMEDEYFDSEHYLHDPISSRIHSKSIHQHHVDEDAETTDDEEAADEVDISSRKSMEKMYIVDGTDYVPFIFLLAYQDRPIRVVKDGSSVIWHSESAKQLLRYATIYLYNNMPVALALLVIDKPTFRQRYFVKDDGTWHEVDIYEYTLKTPYEFAGKQDSMEKDKLVKETPKITKSVLHVSPMFPVILGSIFLFVSVSSLLFILFFC</sequence>
<dbReference type="InterPro" id="IPR007480">
    <property type="entry name" value="DUF529"/>
</dbReference>
<feature type="compositionally biased region" description="Pro residues" evidence="1">
    <location>
        <begin position="498"/>
        <end position="510"/>
    </location>
</feature>
<reference evidence="3 4" key="1">
    <citation type="journal article" date="2005" name="Science">
        <title>Genome of the host-cell transforming parasite Theileria annulata compared with T. parva.</title>
        <authorList>
            <person name="Pain A."/>
            <person name="Renauld H."/>
            <person name="Berriman M."/>
            <person name="Murphy L."/>
            <person name="Yeats C.A."/>
            <person name="Weir W."/>
            <person name="Kerhornou A."/>
            <person name="Aslett M."/>
            <person name="Bishop R."/>
            <person name="Bouchier C."/>
            <person name="Cochet M."/>
            <person name="Coulson R.M.R."/>
            <person name="Cronin A."/>
            <person name="de Villiers E.P."/>
            <person name="Fraser A."/>
            <person name="Fosker N."/>
            <person name="Gardner M."/>
            <person name="Goble A."/>
            <person name="Griffiths-Jones S."/>
            <person name="Harris D.E."/>
            <person name="Katzer F."/>
            <person name="Larke N."/>
            <person name="Lord A."/>
            <person name="Maser P."/>
            <person name="McKellar S."/>
            <person name="Mooney P."/>
            <person name="Morton F."/>
            <person name="Nene V."/>
            <person name="O'Neil S."/>
            <person name="Price C."/>
            <person name="Quail M.A."/>
            <person name="Rabbinowitsch E."/>
            <person name="Rawlings N.D."/>
            <person name="Rutter S."/>
            <person name="Saunders D."/>
            <person name="Seeger K."/>
            <person name="Shah T."/>
            <person name="Squares R."/>
            <person name="Squares S."/>
            <person name="Tivey A."/>
            <person name="Walker A.R."/>
            <person name="Woodward J."/>
            <person name="Dobbelaere D.A.E."/>
            <person name="Langsley G."/>
            <person name="Rajandream M.A."/>
            <person name="McKeever D."/>
            <person name="Shiels B."/>
            <person name="Tait A."/>
            <person name="Barrell B.G."/>
            <person name="Hall N."/>
        </authorList>
    </citation>
    <scope>NUCLEOTIDE SEQUENCE [LARGE SCALE GENOMIC DNA]</scope>
    <source>
        <strain evidence="4">Ankara</strain>
    </source>
</reference>
<organism evidence="3 4">
    <name type="scientific">Theileria annulata</name>
    <dbReference type="NCBI Taxonomy" id="5874"/>
    <lineage>
        <taxon>Eukaryota</taxon>
        <taxon>Sar</taxon>
        <taxon>Alveolata</taxon>
        <taxon>Apicomplexa</taxon>
        <taxon>Aconoidasida</taxon>
        <taxon>Piroplasmida</taxon>
        <taxon>Theileriidae</taxon>
        <taxon>Theileria</taxon>
    </lineage>
</organism>
<feature type="compositionally biased region" description="Basic and acidic residues" evidence="1">
    <location>
        <begin position="471"/>
        <end position="481"/>
    </location>
</feature>
<evidence type="ECO:0000313" key="4">
    <source>
        <dbReference type="Proteomes" id="UP000001950"/>
    </source>
</evidence>
<accession>Q4UCP9</accession>
<keyword evidence="4" id="KW-1185">Reference proteome</keyword>
<keyword evidence="2" id="KW-0472">Membrane</keyword>
<dbReference type="VEuPathDB" id="PiroplasmaDB:TA03215"/>
<name>Q4UCP9_THEAN</name>
<feature type="region of interest" description="Disordered" evidence="1">
    <location>
        <begin position="453"/>
        <end position="522"/>
    </location>
</feature>
<gene>
    <name evidence="3" type="ORF">TA03215</name>
</gene>
<dbReference type="Proteomes" id="UP000001950">
    <property type="component" value="Chromosome 3"/>
</dbReference>
<protein>
    <submittedName>
        <fullName evidence="3">Uncharacterized protein</fullName>
    </submittedName>
</protein>
<evidence type="ECO:0000256" key="1">
    <source>
        <dbReference type="SAM" id="MobiDB-lite"/>
    </source>
</evidence>
<evidence type="ECO:0000256" key="2">
    <source>
        <dbReference type="SAM" id="Phobius"/>
    </source>
</evidence>
<feature type="transmembrane region" description="Helical" evidence="2">
    <location>
        <begin position="743"/>
        <end position="766"/>
    </location>
</feature>
<dbReference type="eggNOG" id="ENOG502TN42">
    <property type="taxonomic scope" value="Eukaryota"/>
</dbReference>
<dbReference type="OrthoDB" id="361823at2759"/>
<keyword evidence="2" id="KW-1133">Transmembrane helix</keyword>
<dbReference type="OMA" id="VMIHYSN"/>
<dbReference type="RefSeq" id="XP_954878.1">
    <property type="nucleotide sequence ID" value="XM_949785.1"/>
</dbReference>
<dbReference type="EMBL" id="CR940352">
    <property type="protein sequence ID" value="CAI75402.1"/>
    <property type="molecule type" value="Genomic_DNA"/>
</dbReference>
<dbReference type="InParanoid" id="Q4UCP9"/>
<dbReference type="Pfam" id="PF04385">
    <property type="entry name" value="FAINT"/>
    <property type="match status" value="1"/>
</dbReference>
<dbReference type="GeneID" id="3865189"/>